<dbReference type="SUPFAM" id="SSF89550">
    <property type="entry name" value="PHP domain-like"/>
    <property type="match status" value="1"/>
</dbReference>
<comment type="subcellular location">
    <subcellularLocation>
        <location evidence="1">Cytoplasm</location>
    </subcellularLocation>
</comment>
<dbReference type="Gene3D" id="1.10.10.1600">
    <property type="entry name" value="Bacterial DNA polymerase III alpha subunit, thumb domain"/>
    <property type="match status" value="1"/>
</dbReference>
<dbReference type="SMART" id="SM00481">
    <property type="entry name" value="POLIIIAc"/>
    <property type="match status" value="1"/>
</dbReference>
<dbReference type="GO" id="GO:0006260">
    <property type="term" value="P:DNA replication"/>
    <property type="evidence" value="ECO:0007669"/>
    <property type="project" value="UniProtKB-KW"/>
</dbReference>
<evidence type="ECO:0000256" key="2">
    <source>
        <dbReference type="ARBA" id="ARBA00009496"/>
    </source>
</evidence>
<dbReference type="GO" id="GO:0003676">
    <property type="term" value="F:nucleic acid binding"/>
    <property type="evidence" value="ECO:0007669"/>
    <property type="project" value="InterPro"/>
</dbReference>
<dbReference type="InterPro" id="IPR029460">
    <property type="entry name" value="DNAPol_HHH"/>
</dbReference>
<protein>
    <recommendedName>
        <fullName evidence="4">DNA polymerase III subunit alpha</fullName>
        <ecNumber evidence="3">2.7.7.7</ecNumber>
    </recommendedName>
</protein>
<dbReference type="Gene3D" id="3.20.20.140">
    <property type="entry name" value="Metal-dependent hydrolases"/>
    <property type="match status" value="1"/>
</dbReference>
<comment type="catalytic activity">
    <reaction evidence="10">
        <text>DNA(n) + a 2'-deoxyribonucleoside 5'-triphosphate = DNA(n+1) + diphosphate</text>
        <dbReference type="Rhea" id="RHEA:22508"/>
        <dbReference type="Rhea" id="RHEA-COMP:17339"/>
        <dbReference type="Rhea" id="RHEA-COMP:17340"/>
        <dbReference type="ChEBI" id="CHEBI:33019"/>
        <dbReference type="ChEBI" id="CHEBI:61560"/>
        <dbReference type="ChEBI" id="CHEBI:173112"/>
        <dbReference type="EC" id="2.7.7.7"/>
    </reaction>
</comment>
<dbReference type="GO" id="GO:0008408">
    <property type="term" value="F:3'-5' exonuclease activity"/>
    <property type="evidence" value="ECO:0007669"/>
    <property type="project" value="InterPro"/>
</dbReference>
<evidence type="ECO:0000259" key="11">
    <source>
        <dbReference type="SMART" id="SM00481"/>
    </source>
</evidence>
<dbReference type="SUPFAM" id="SSF50249">
    <property type="entry name" value="Nucleic acid-binding proteins"/>
    <property type="match status" value="1"/>
</dbReference>
<dbReference type="EMBL" id="CP106878">
    <property type="protein sequence ID" value="WAA10164.1"/>
    <property type="molecule type" value="Genomic_DNA"/>
</dbReference>
<dbReference type="Pfam" id="PF17657">
    <property type="entry name" value="DNA_pol3_finger"/>
    <property type="match status" value="1"/>
</dbReference>
<dbReference type="KEGG" id="faf:OE104_02125"/>
<dbReference type="NCBIfam" id="NF004226">
    <property type="entry name" value="PRK05673.1"/>
    <property type="match status" value="1"/>
</dbReference>
<proteinExistence type="inferred from homology"/>
<dbReference type="RefSeq" id="WP_275417949.1">
    <property type="nucleotide sequence ID" value="NZ_CP106878.1"/>
</dbReference>
<evidence type="ECO:0000256" key="5">
    <source>
        <dbReference type="ARBA" id="ARBA00022679"/>
    </source>
</evidence>
<dbReference type="EC" id="2.7.7.7" evidence="3"/>
<dbReference type="InterPro" id="IPR011708">
    <property type="entry name" value="DNA_pol3_alpha_NTPase_dom"/>
</dbReference>
<keyword evidence="7" id="KW-0235">DNA replication</keyword>
<keyword evidence="13" id="KW-1185">Reference proteome</keyword>
<evidence type="ECO:0000256" key="7">
    <source>
        <dbReference type="ARBA" id="ARBA00022705"/>
    </source>
</evidence>
<keyword evidence="6 12" id="KW-0548">Nucleotidyltransferase</keyword>
<dbReference type="AlphaFoldDB" id="A0A9E8LWP4"/>
<dbReference type="InterPro" id="IPR004013">
    <property type="entry name" value="PHP_dom"/>
</dbReference>
<evidence type="ECO:0000256" key="10">
    <source>
        <dbReference type="ARBA" id="ARBA00049244"/>
    </source>
</evidence>
<evidence type="ECO:0000313" key="12">
    <source>
        <dbReference type="EMBL" id="WAA10164.1"/>
    </source>
</evidence>
<dbReference type="Gene3D" id="1.10.150.870">
    <property type="match status" value="1"/>
</dbReference>
<dbReference type="InterPro" id="IPR003141">
    <property type="entry name" value="Pol/His_phosphatase_N"/>
</dbReference>
<dbReference type="GO" id="GO:0003887">
    <property type="term" value="F:DNA-directed DNA polymerase activity"/>
    <property type="evidence" value="ECO:0007669"/>
    <property type="project" value="UniProtKB-KW"/>
</dbReference>
<dbReference type="InterPro" id="IPR040982">
    <property type="entry name" value="DNA_pol3_finger"/>
</dbReference>
<dbReference type="InterPro" id="IPR016195">
    <property type="entry name" value="Pol/histidinol_Pase-like"/>
</dbReference>
<dbReference type="PANTHER" id="PTHR32294">
    <property type="entry name" value="DNA POLYMERASE III SUBUNIT ALPHA"/>
    <property type="match status" value="1"/>
</dbReference>
<dbReference type="Pfam" id="PF14579">
    <property type="entry name" value="HHH_6"/>
    <property type="match status" value="1"/>
</dbReference>
<feature type="domain" description="Polymerase/histidinol phosphatase N-terminal" evidence="11">
    <location>
        <begin position="4"/>
        <end position="71"/>
    </location>
</feature>
<evidence type="ECO:0000313" key="13">
    <source>
        <dbReference type="Proteomes" id="UP001164718"/>
    </source>
</evidence>
<comment type="similarity">
    <text evidence="2">Belongs to the DNA polymerase type-C family. DnaE subfamily.</text>
</comment>
<evidence type="ECO:0000256" key="9">
    <source>
        <dbReference type="ARBA" id="ARBA00025611"/>
    </source>
</evidence>
<dbReference type="Pfam" id="PF02811">
    <property type="entry name" value="PHP"/>
    <property type="match status" value="1"/>
</dbReference>
<dbReference type="PANTHER" id="PTHR32294:SF0">
    <property type="entry name" value="DNA POLYMERASE III SUBUNIT ALPHA"/>
    <property type="match status" value="1"/>
</dbReference>
<dbReference type="InterPro" id="IPR004805">
    <property type="entry name" value="DnaE2/DnaE/PolC"/>
</dbReference>
<organism evidence="12 13">
    <name type="scientific">Fervidibacillus albus</name>
    <dbReference type="NCBI Taxonomy" id="2980026"/>
    <lineage>
        <taxon>Bacteria</taxon>
        <taxon>Bacillati</taxon>
        <taxon>Bacillota</taxon>
        <taxon>Bacilli</taxon>
        <taxon>Bacillales</taxon>
        <taxon>Bacillaceae</taxon>
        <taxon>Fervidibacillus</taxon>
    </lineage>
</organism>
<evidence type="ECO:0000256" key="3">
    <source>
        <dbReference type="ARBA" id="ARBA00012417"/>
    </source>
</evidence>
<dbReference type="InterPro" id="IPR004365">
    <property type="entry name" value="NA-bd_OB_tRNA"/>
</dbReference>
<dbReference type="InterPro" id="IPR012340">
    <property type="entry name" value="NA-bd_OB-fold"/>
</dbReference>
<dbReference type="NCBIfam" id="TIGR00594">
    <property type="entry name" value="polc"/>
    <property type="match status" value="1"/>
</dbReference>
<accession>A0A9E8LWP4</accession>
<dbReference type="CDD" id="cd04485">
    <property type="entry name" value="DnaE_OBF"/>
    <property type="match status" value="1"/>
</dbReference>
<keyword evidence="5 12" id="KW-0808">Transferase</keyword>
<dbReference type="Gene3D" id="2.40.50.140">
    <property type="entry name" value="Nucleic acid-binding proteins"/>
    <property type="match status" value="1"/>
</dbReference>
<sequence>MAFIHLDTYSAYSLLESTVMPEELVLEAKKRGYKAVALADKNVLYGVIPFYKACLKHGMKPVIGLTVDVLSEAGEVHPFILFAKTYIGYQNLMKISSAIQTKSPKGIPIKWFAHYRQDLFAVAPAEKGEIDQLLLDGQWERAVTTAKEYKTFFEEGSFFLSIGAEIDREKKQLTDSVLQLSKETGIPIVPVTSVRFLNAEDHFAWKCLLAIKANVPIDQIETDPKAKEFYLKSEKEINVLFQSYPFVVQNLERMVSECDVHFSFHQRLLPKYPVRDVRSDEYLKALCEKGLQERVAEPSDSYWKRLAYELDVINRMGYSDYFLIVWDFVRYAKENGMIVGPGRGSAAGSLVAFVLGITDVDPLKYELLFERFLNPERVTMPDIDIDFPDHRRDEVIRYVVKKYGENCVAQIITFGTFAAKAALRDVARMFGLSNQELGQLSKAIPSKLGITLDEALKESPSLQKFVQHERYKQIYQIAKKIEGLPRHTSTHAAGVIISDRSLIDTVPLQKGSSDTLLTQYPMGVLEELGLLKMDFLGLRNLSLMEHILQNIKKTTGKRIRLKDIPFDDHKTFLLLQEGKTTGVFQLESEGMRNVLKKLKPNEFEDIVAVNALYRPGPMSNIPVYIDRKHGKEQVAYPHPNLEPILKKTYGVIVYQEQIMQVASKFAGFTLGEADLLRRAVSKKKREILDHERNHFVSGAKQNGYSEKVANDLYDIIVHFADYGFNRSHAVAYSMIAFQLAYLKAHYPLHFMAALLTSVIGNEEKIAEYIVELKQFGYSVKGPSINRSEYRFLVENDGIRLSLAAIKGVGIQALREIMRARKERSFRDLFDFCLRVSLKTVNRKTMEHLIYAGAFDEFQQDRAVLLASLDAAIEHAHLMKPEDGQIQFLSDDGLDFQPKYTKVDPIPTHLKLKYEQEVLGLFISEHPVSMYRNVFYRYRCKKLAELQFQERKNTVLVYVSDVHKLRTKKGEAMAFLQVSDETGDLQAVAFPNVYRKYSNLFQNGQVLLVFGILESRNDKRQLIIRDVQSAETLQQKLKDARLFIRIVEEEGEREKLFDLKKILKHHRGKTPVILFYARERRTVQLSEQYWIDLGSEGIAKLKRLFGDDNVIVQ</sequence>
<name>A0A9E8LWP4_9BACI</name>
<dbReference type="GO" id="GO:0005737">
    <property type="term" value="C:cytoplasm"/>
    <property type="evidence" value="ECO:0007669"/>
    <property type="project" value="UniProtKB-SubCell"/>
</dbReference>
<keyword evidence="8" id="KW-0239">DNA-directed DNA polymerase</keyword>
<dbReference type="InterPro" id="IPR041931">
    <property type="entry name" value="DNA_pol3_alpha_thumb_dom"/>
</dbReference>
<gene>
    <name evidence="12" type="primary">dnaE</name>
    <name evidence="12" type="ORF">OE104_02125</name>
</gene>
<comment type="function">
    <text evidence="9">DNA polymerase III is a complex, multichain enzyme responsible for most of the replicative synthesis in bacteria. This DNA polymerase also exhibits 3' to 5' exonuclease activity. The alpha chain is the DNA polymerase.</text>
</comment>
<evidence type="ECO:0000256" key="1">
    <source>
        <dbReference type="ARBA" id="ARBA00004496"/>
    </source>
</evidence>
<dbReference type="Proteomes" id="UP001164718">
    <property type="component" value="Chromosome"/>
</dbReference>
<evidence type="ECO:0000256" key="4">
    <source>
        <dbReference type="ARBA" id="ARBA00019114"/>
    </source>
</evidence>
<evidence type="ECO:0000256" key="8">
    <source>
        <dbReference type="ARBA" id="ARBA00022932"/>
    </source>
</evidence>
<dbReference type="Pfam" id="PF01336">
    <property type="entry name" value="tRNA_anti-codon"/>
    <property type="match status" value="1"/>
</dbReference>
<reference evidence="12" key="1">
    <citation type="submission" date="2022-09" db="EMBL/GenBank/DDBJ databases">
        <title>Complete Genomes of Fervidibacillus albus and Fervidibacillus halotolerans isolated from tidal flat sediments.</title>
        <authorList>
            <person name="Kwon K.K."/>
            <person name="Yang S.-H."/>
            <person name="Park M.J."/>
            <person name="Oh H.-M."/>
        </authorList>
    </citation>
    <scope>NUCLEOTIDE SEQUENCE</scope>
    <source>
        <strain evidence="12">MEBiC13591</strain>
    </source>
</reference>
<evidence type="ECO:0000256" key="6">
    <source>
        <dbReference type="ARBA" id="ARBA00022695"/>
    </source>
</evidence>
<dbReference type="Pfam" id="PF07733">
    <property type="entry name" value="DNA_pol3_alpha"/>
    <property type="match status" value="1"/>
</dbReference>